<dbReference type="EMBL" id="ML995481">
    <property type="protein sequence ID" value="KAF2143779.1"/>
    <property type="molecule type" value="Genomic_DNA"/>
</dbReference>
<proteinExistence type="predicted"/>
<dbReference type="GeneID" id="54293177"/>
<dbReference type="AlphaFoldDB" id="A0A6A6BI06"/>
<feature type="compositionally biased region" description="Low complexity" evidence="1">
    <location>
        <begin position="156"/>
        <end position="165"/>
    </location>
</feature>
<evidence type="ECO:0000256" key="1">
    <source>
        <dbReference type="SAM" id="MobiDB-lite"/>
    </source>
</evidence>
<evidence type="ECO:0000313" key="3">
    <source>
        <dbReference type="Proteomes" id="UP000799438"/>
    </source>
</evidence>
<organism evidence="2 3">
    <name type="scientific">Aplosporella prunicola CBS 121167</name>
    <dbReference type="NCBI Taxonomy" id="1176127"/>
    <lineage>
        <taxon>Eukaryota</taxon>
        <taxon>Fungi</taxon>
        <taxon>Dikarya</taxon>
        <taxon>Ascomycota</taxon>
        <taxon>Pezizomycotina</taxon>
        <taxon>Dothideomycetes</taxon>
        <taxon>Dothideomycetes incertae sedis</taxon>
        <taxon>Botryosphaeriales</taxon>
        <taxon>Aplosporellaceae</taxon>
        <taxon>Aplosporella</taxon>
    </lineage>
</organism>
<sequence>MPVPITQCANVPITPRLKHVYEYCYISRSYGRPHDATLRRAHPPARPHAPLGLRLRLRPSPRTHHSQSVTHLTAPPHTDSMPSQGSCRLPPTYARTDVRTDGLTVQYLRTELAHRTAPHSRLSPVDLQSRRHRLVAFPPANAPTEAGPPANAPIHSRASACARASVRGRRRG</sequence>
<dbReference type="RefSeq" id="XP_033399491.1">
    <property type="nucleotide sequence ID" value="XM_033535681.1"/>
</dbReference>
<evidence type="ECO:0000313" key="2">
    <source>
        <dbReference type="EMBL" id="KAF2143779.1"/>
    </source>
</evidence>
<gene>
    <name evidence="2" type="ORF">K452DRAFT_162274</name>
</gene>
<protein>
    <submittedName>
        <fullName evidence="2">Uncharacterized protein</fullName>
    </submittedName>
</protein>
<keyword evidence="3" id="KW-1185">Reference proteome</keyword>
<dbReference type="Proteomes" id="UP000799438">
    <property type="component" value="Unassembled WGS sequence"/>
</dbReference>
<feature type="region of interest" description="Disordered" evidence="1">
    <location>
        <begin position="139"/>
        <end position="172"/>
    </location>
</feature>
<reference evidence="2" key="1">
    <citation type="journal article" date="2020" name="Stud. Mycol.">
        <title>101 Dothideomycetes genomes: a test case for predicting lifestyles and emergence of pathogens.</title>
        <authorList>
            <person name="Haridas S."/>
            <person name="Albert R."/>
            <person name="Binder M."/>
            <person name="Bloem J."/>
            <person name="Labutti K."/>
            <person name="Salamov A."/>
            <person name="Andreopoulos B."/>
            <person name="Baker S."/>
            <person name="Barry K."/>
            <person name="Bills G."/>
            <person name="Bluhm B."/>
            <person name="Cannon C."/>
            <person name="Castanera R."/>
            <person name="Culley D."/>
            <person name="Daum C."/>
            <person name="Ezra D."/>
            <person name="Gonzalez J."/>
            <person name="Henrissat B."/>
            <person name="Kuo A."/>
            <person name="Liang C."/>
            <person name="Lipzen A."/>
            <person name="Lutzoni F."/>
            <person name="Magnuson J."/>
            <person name="Mondo S."/>
            <person name="Nolan M."/>
            <person name="Ohm R."/>
            <person name="Pangilinan J."/>
            <person name="Park H.-J."/>
            <person name="Ramirez L."/>
            <person name="Alfaro M."/>
            <person name="Sun H."/>
            <person name="Tritt A."/>
            <person name="Yoshinaga Y."/>
            <person name="Zwiers L.-H."/>
            <person name="Turgeon B."/>
            <person name="Goodwin S."/>
            <person name="Spatafora J."/>
            <person name="Crous P."/>
            <person name="Grigoriev I."/>
        </authorList>
    </citation>
    <scope>NUCLEOTIDE SEQUENCE</scope>
    <source>
        <strain evidence="2">CBS 121167</strain>
    </source>
</reference>
<name>A0A6A6BI06_9PEZI</name>
<feature type="region of interest" description="Disordered" evidence="1">
    <location>
        <begin position="60"/>
        <end position="89"/>
    </location>
</feature>
<accession>A0A6A6BI06</accession>